<evidence type="ECO:0000256" key="2">
    <source>
        <dbReference type="ARBA" id="ARBA00022801"/>
    </source>
</evidence>
<feature type="active site" description="Proton acceptor" evidence="8">
    <location>
        <position position="318"/>
    </location>
</feature>
<keyword evidence="2 12" id="KW-0378">Hydrolase</keyword>
<gene>
    <name evidence="13" type="ORF">SAMN04489716_4066</name>
</gene>
<feature type="signal peptide" evidence="12">
    <location>
        <begin position="1"/>
        <end position="26"/>
    </location>
</feature>
<dbReference type="PANTHER" id="PTHR34876:SF4">
    <property type="entry name" value="1,4-BETA-D-GLUCAN CELLOBIOHYDROLASE C-RELATED"/>
    <property type="match status" value="1"/>
</dbReference>
<evidence type="ECO:0000256" key="9">
    <source>
        <dbReference type="PIRSR" id="PIRSR001100-2"/>
    </source>
</evidence>
<accession>A0A1H2ATR8</accession>
<dbReference type="InterPro" id="IPR036434">
    <property type="entry name" value="Beta_cellobiohydrolase_sf"/>
</dbReference>
<dbReference type="InterPro" id="IPR016288">
    <property type="entry name" value="Beta_cellobiohydrolase"/>
</dbReference>
<dbReference type="GO" id="GO:0004553">
    <property type="term" value="F:hydrolase activity, hydrolyzing O-glycosyl compounds"/>
    <property type="evidence" value="ECO:0007669"/>
    <property type="project" value="InterPro"/>
</dbReference>
<dbReference type="PIRSF" id="PIRSF001100">
    <property type="entry name" value="Beta_cellobiohydrolase"/>
    <property type="match status" value="1"/>
</dbReference>
<feature type="binding site" evidence="9">
    <location>
        <position position="238"/>
    </location>
    <ligand>
        <name>substrate</name>
    </ligand>
</feature>
<feature type="chain" id="PRO_5009029333" description="Glucanase" evidence="12">
    <location>
        <begin position="27"/>
        <end position="342"/>
    </location>
</feature>
<keyword evidence="7 12" id="KW-0624">Polysaccharide degradation</keyword>
<dbReference type="Proteomes" id="UP000198688">
    <property type="component" value="Chromosome I"/>
</dbReference>
<feature type="binding site" evidence="9">
    <location>
        <position position="210"/>
    </location>
    <ligand>
        <name>substrate</name>
    </ligand>
</feature>
<feature type="binding site" evidence="9">
    <location>
        <position position="316"/>
    </location>
    <ligand>
        <name>substrate</name>
    </ligand>
</feature>
<dbReference type="PRINTS" id="PR00733">
    <property type="entry name" value="GLHYDRLASE6"/>
</dbReference>
<keyword evidence="5 12" id="KW-0119">Carbohydrate metabolism</keyword>
<dbReference type="STRING" id="113562.SAMN04489716_4066"/>
<dbReference type="GO" id="GO:0030245">
    <property type="term" value="P:cellulose catabolic process"/>
    <property type="evidence" value="ECO:0007669"/>
    <property type="project" value="UniProtKB-KW"/>
</dbReference>
<dbReference type="Pfam" id="PF01341">
    <property type="entry name" value="Glyco_hydro_6"/>
    <property type="match status" value="1"/>
</dbReference>
<comment type="similarity">
    <text evidence="12">Belongs to the glycosyl hydrolase family 6.</text>
</comment>
<evidence type="ECO:0000313" key="14">
    <source>
        <dbReference type="Proteomes" id="UP000198688"/>
    </source>
</evidence>
<keyword evidence="6 12" id="KW-0326">Glycosidase</keyword>
<sequence length="342" mass="35961">MSGPVAFVRMRRLPALCCLAMMIALGGCSPDETPPPPVVVSPSPSPAAARFFVEPDAPAVQQVATWETEGRFSDATALRRIAESPTAVWFANADPGFQDKARQLVAAATADGRTAVLVPYWVPQRDCGGHSGGGAPDAAAYRTWITELAAAVRGSSAVVILEPDAIPHLIDGCVSGPVADERYQLLSEAVAAFKQEPLAKVYLDAGNPGWIKDVGRVAEALERAGVRQADGFSLNVANFETTDDNIIYGTAVSDRLGGLPFVIDTSRNGNGPAPVDAQDAEGHWCNPPGRALGPSPTTQTGTPRVDAFLWIKRPGESDGPCLPDAPPAGQWWPEYALGLATN</sequence>
<keyword evidence="3 12" id="KW-0136">Cellulose degradation</keyword>
<evidence type="ECO:0000313" key="13">
    <source>
        <dbReference type="EMBL" id="SDT48916.1"/>
    </source>
</evidence>
<dbReference type="AlphaFoldDB" id="A0A1H2ATR8"/>
<feature type="binding site" evidence="9">
    <location>
        <position position="89"/>
    </location>
    <ligand>
        <name>substrate</name>
    </ligand>
</feature>
<dbReference type="PROSITE" id="PS00655">
    <property type="entry name" value="GLYCOSYL_HYDROL_F6_1"/>
    <property type="match status" value="1"/>
</dbReference>
<keyword evidence="14" id="KW-1185">Reference proteome</keyword>
<dbReference type="EC" id="3.2.1.-" evidence="12"/>
<evidence type="ECO:0000256" key="5">
    <source>
        <dbReference type="ARBA" id="ARBA00023277"/>
    </source>
</evidence>
<evidence type="ECO:0000256" key="1">
    <source>
        <dbReference type="ARBA" id="ARBA00022729"/>
    </source>
</evidence>
<proteinExistence type="inferred from homology"/>
<evidence type="ECO:0000256" key="4">
    <source>
        <dbReference type="ARBA" id="ARBA00023157"/>
    </source>
</evidence>
<feature type="binding site" evidence="9">
    <location>
        <position position="312"/>
    </location>
    <ligand>
        <name>substrate</name>
    </ligand>
</feature>
<evidence type="ECO:0000256" key="11">
    <source>
        <dbReference type="PROSITE-ProRule" id="PRU10057"/>
    </source>
</evidence>
<evidence type="ECO:0000256" key="3">
    <source>
        <dbReference type="ARBA" id="ARBA00023001"/>
    </source>
</evidence>
<feature type="active site" evidence="10">
    <location>
        <position position="126"/>
    </location>
</feature>
<dbReference type="PROSITE" id="PS00656">
    <property type="entry name" value="GLYCOSYL_HYDROL_F6_2"/>
    <property type="match status" value="1"/>
</dbReference>
<evidence type="ECO:0000256" key="6">
    <source>
        <dbReference type="ARBA" id="ARBA00023295"/>
    </source>
</evidence>
<protein>
    <recommendedName>
        <fullName evidence="12">Glucanase</fullName>
        <ecNumber evidence="12">3.2.1.-</ecNumber>
    </recommendedName>
</protein>
<evidence type="ECO:0000256" key="7">
    <source>
        <dbReference type="ARBA" id="ARBA00023326"/>
    </source>
</evidence>
<dbReference type="SUPFAM" id="SSF51989">
    <property type="entry name" value="Glycosyl hydrolases family 6, cellulases"/>
    <property type="match status" value="1"/>
</dbReference>
<dbReference type="InterPro" id="IPR001524">
    <property type="entry name" value="Glyco_hydro_6_CS"/>
</dbReference>
<dbReference type="PANTHER" id="PTHR34876">
    <property type="match status" value="1"/>
</dbReference>
<keyword evidence="1 12" id="KW-0732">Signal</keyword>
<reference evidence="13 14" key="1">
    <citation type="submission" date="2016-10" db="EMBL/GenBank/DDBJ databases">
        <authorList>
            <person name="de Groot N.N."/>
        </authorList>
    </citation>
    <scope>NUCLEOTIDE SEQUENCE [LARGE SCALE GENOMIC DNA]</scope>
    <source>
        <strain evidence="13 14">DSM 43941</strain>
    </source>
</reference>
<feature type="binding site" evidence="9">
    <location>
        <position position="284"/>
    </location>
    <ligand>
        <name>substrate</name>
    </ligand>
</feature>
<feature type="active site" description="Proton donor" evidence="8 11">
    <location>
        <position position="164"/>
    </location>
</feature>
<evidence type="ECO:0000256" key="12">
    <source>
        <dbReference type="RuleBase" id="RU361186"/>
    </source>
</evidence>
<dbReference type="Gene3D" id="3.20.20.40">
    <property type="entry name" value="1, 4-beta cellobiohydrolase"/>
    <property type="match status" value="1"/>
</dbReference>
<dbReference type="EMBL" id="LT629758">
    <property type="protein sequence ID" value="SDT48916.1"/>
    <property type="molecule type" value="Genomic_DNA"/>
</dbReference>
<keyword evidence="4" id="KW-1015">Disulfide bond</keyword>
<organism evidence="13 14">
    <name type="scientific">Actinoplanes derwentensis</name>
    <dbReference type="NCBI Taxonomy" id="113562"/>
    <lineage>
        <taxon>Bacteria</taxon>
        <taxon>Bacillati</taxon>
        <taxon>Actinomycetota</taxon>
        <taxon>Actinomycetes</taxon>
        <taxon>Micromonosporales</taxon>
        <taxon>Micromonosporaceae</taxon>
        <taxon>Actinoplanes</taxon>
    </lineage>
</organism>
<name>A0A1H2ATR8_9ACTN</name>
<evidence type="ECO:0000256" key="10">
    <source>
        <dbReference type="PROSITE-ProRule" id="PRU10056"/>
    </source>
</evidence>
<evidence type="ECO:0000256" key="8">
    <source>
        <dbReference type="PIRSR" id="PIRSR001100-1"/>
    </source>
</evidence>